<dbReference type="InterPro" id="IPR027417">
    <property type="entry name" value="P-loop_NTPase"/>
</dbReference>
<feature type="transmembrane region" description="Helical" evidence="7">
    <location>
        <begin position="578"/>
        <end position="601"/>
    </location>
</feature>
<evidence type="ECO:0000259" key="8">
    <source>
        <dbReference type="PROSITE" id="PS50893"/>
    </source>
</evidence>
<feature type="transmembrane region" description="Helical" evidence="7">
    <location>
        <begin position="544"/>
        <end position="566"/>
    </location>
</feature>
<dbReference type="PANTHER" id="PTHR43038">
    <property type="entry name" value="ATP-BINDING CASSETTE, SUB-FAMILY H, MEMBER 1"/>
    <property type="match status" value="1"/>
</dbReference>
<evidence type="ECO:0000256" key="6">
    <source>
        <dbReference type="ARBA" id="ARBA00023136"/>
    </source>
</evidence>
<dbReference type="GO" id="GO:0016887">
    <property type="term" value="F:ATP hydrolysis activity"/>
    <property type="evidence" value="ECO:0007669"/>
    <property type="project" value="InterPro"/>
</dbReference>
<keyword evidence="3" id="KW-0547">Nucleotide-binding</keyword>
<proteinExistence type="predicted"/>
<feature type="domain" description="ABC transporter" evidence="8">
    <location>
        <begin position="4"/>
        <end position="235"/>
    </location>
</feature>
<keyword evidence="10" id="KW-1185">Reference proteome</keyword>
<dbReference type="OrthoDB" id="6492489at2759"/>
<dbReference type="InterPro" id="IPR017871">
    <property type="entry name" value="ABC_transporter-like_CS"/>
</dbReference>
<evidence type="ECO:0000256" key="5">
    <source>
        <dbReference type="ARBA" id="ARBA00022989"/>
    </source>
</evidence>
<dbReference type="Proteomes" id="UP001153620">
    <property type="component" value="Chromosome 2"/>
</dbReference>
<protein>
    <recommendedName>
        <fullName evidence="8">ABC transporter domain-containing protein</fullName>
    </recommendedName>
</protein>
<feature type="transmembrane region" description="Helical" evidence="7">
    <location>
        <begin position="669"/>
        <end position="690"/>
    </location>
</feature>
<sequence length="697" mass="78977">MNSIEVRDATKTYDSKHIVLNGLNLQVQAGSIYGLIGASGCGKTTLLSCILGMKQLDGGVIKVLGQEVVHDKSSNFPHIIGFMPQETALVLELTIKETLNYFGNIFQMNQVLLKQRLLMICGLLELNNVNKRISHLSGGEQRRVSFAAALIHDPKILILDEPTVGLDSILREKIWTFLIDSTKSTDMTVIITTHYIAEAERSNRCGLMSNGILLAEDNPQNIFRSLNVSNLEEAFYKLCYSERFKVNDEIANTDKVQMDLSNTMEASSSKKYSKTNMEDKKRGNFSFQILKALFDKEIIRIRRQPGEFAFTILLPVVQVICFVFGMGGNPKGLQIGIVNYEVTDQTICSEYLYSTNYEFNSTSCSFQRLSCYFLNEIHDESAMKVYHDSIDEAYKDAKAGKTIGFLIIASNFTDVISERKNDWQYITEYKNFTDANLIQIHLDESDFTIKTFLYIRLLKAFERFNKKVLRQCNINDKFEDSLLRLKTFYGDFEDDYVVTLMPSVFGQILFFGGILFSISCIAQSRIEGVWNRTMLAGVSTNEVLAVQFFILSISNVIQVLIFKIFFHIFFDTKIIGNSWLLGTVCIGMYMVGTSMGLFISIYTNNIYIVNSAGVMISLSCGFLCGGIWPIEAQPDYLKYISFMLPTTIPSITIRNIIAKGFTVSHYTVYGGLLLISGYIILFFTLSFLTLRRRKFSN</sequence>
<organism evidence="9 10">
    <name type="scientific">Chironomus riparius</name>
    <dbReference type="NCBI Taxonomy" id="315576"/>
    <lineage>
        <taxon>Eukaryota</taxon>
        <taxon>Metazoa</taxon>
        <taxon>Ecdysozoa</taxon>
        <taxon>Arthropoda</taxon>
        <taxon>Hexapoda</taxon>
        <taxon>Insecta</taxon>
        <taxon>Pterygota</taxon>
        <taxon>Neoptera</taxon>
        <taxon>Endopterygota</taxon>
        <taxon>Diptera</taxon>
        <taxon>Nematocera</taxon>
        <taxon>Chironomoidea</taxon>
        <taxon>Chironomidae</taxon>
        <taxon>Chironominae</taxon>
        <taxon>Chironomus</taxon>
    </lineage>
</organism>
<keyword evidence="6 7" id="KW-0472">Membrane</keyword>
<name>A0A9N9RYW1_9DIPT</name>
<dbReference type="EMBL" id="OU895878">
    <property type="protein sequence ID" value="CAG9805438.1"/>
    <property type="molecule type" value="Genomic_DNA"/>
</dbReference>
<evidence type="ECO:0000313" key="10">
    <source>
        <dbReference type="Proteomes" id="UP001153620"/>
    </source>
</evidence>
<dbReference type="AlphaFoldDB" id="A0A9N9RYW1"/>
<evidence type="ECO:0000256" key="1">
    <source>
        <dbReference type="ARBA" id="ARBA00004141"/>
    </source>
</evidence>
<comment type="subcellular location">
    <subcellularLocation>
        <location evidence="1">Membrane</location>
        <topology evidence="1">Multi-pass membrane protein</topology>
    </subcellularLocation>
</comment>
<feature type="transmembrane region" description="Helical" evidence="7">
    <location>
        <begin position="504"/>
        <end position="524"/>
    </location>
</feature>
<dbReference type="GO" id="GO:0005524">
    <property type="term" value="F:ATP binding"/>
    <property type="evidence" value="ECO:0007669"/>
    <property type="project" value="UniProtKB-KW"/>
</dbReference>
<dbReference type="PANTHER" id="PTHR43038:SF3">
    <property type="entry name" value="ABC TRANSPORTER G FAMILY MEMBER 20 ISOFORM X1"/>
    <property type="match status" value="1"/>
</dbReference>
<evidence type="ECO:0000256" key="3">
    <source>
        <dbReference type="ARBA" id="ARBA00022741"/>
    </source>
</evidence>
<dbReference type="Gene3D" id="3.40.50.300">
    <property type="entry name" value="P-loop containing nucleotide triphosphate hydrolases"/>
    <property type="match status" value="1"/>
</dbReference>
<dbReference type="GO" id="GO:0016020">
    <property type="term" value="C:membrane"/>
    <property type="evidence" value="ECO:0007669"/>
    <property type="project" value="UniProtKB-SubCell"/>
</dbReference>
<evidence type="ECO:0000256" key="2">
    <source>
        <dbReference type="ARBA" id="ARBA00022692"/>
    </source>
</evidence>
<gene>
    <name evidence="9" type="ORF">CHIRRI_LOCUS8310</name>
</gene>
<dbReference type="Pfam" id="PF12698">
    <property type="entry name" value="ABC2_membrane_3"/>
    <property type="match status" value="1"/>
</dbReference>
<dbReference type="CDD" id="cd03230">
    <property type="entry name" value="ABC_DR_subfamily_A"/>
    <property type="match status" value="1"/>
</dbReference>
<reference evidence="9" key="2">
    <citation type="submission" date="2022-10" db="EMBL/GenBank/DDBJ databases">
        <authorList>
            <consortium name="ENA_rothamsted_submissions"/>
            <consortium name="culmorum"/>
            <person name="King R."/>
        </authorList>
    </citation>
    <scope>NUCLEOTIDE SEQUENCE</scope>
</reference>
<dbReference type="Pfam" id="PF00005">
    <property type="entry name" value="ABC_tran"/>
    <property type="match status" value="1"/>
</dbReference>
<dbReference type="SUPFAM" id="SSF52540">
    <property type="entry name" value="P-loop containing nucleoside triphosphate hydrolases"/>
    <property type="match status" value="1"/>
</dbReference>
<reference evidence="9" key="1">
    <citation type="submission" date="2022-01" db="EMBL/GenBank/DDBJ databases">
        <authorList>
            <person name="King R."/>
        </authorList>
    </citation>
    <scope>NUCLEOTIDE SEQUENCE</scope>
</reference>
<keyword evidence="4" id="KW-0067">ATP-binding</keyword>
<dbReference type="InterPro" id="IPR013525">
    <property type="entry name" value="ABC2_TM"/>
</dbReference>
<dbReference type="InterPro" id="IPR003439">
    <property type="entry name" value="ABC_transporter-like_ATP-bd"/>
</dbReference>
<keyword evidence="2 7" id="KW-0812">Transmembrane</keyword>
<dbReference type="PROSITE" id="PS00211">
    <property type="entry name" value="ABC_TRANSPORTER_1"/>
    <property type="match status" value="1"/>
</dbReference>
<dbReference type="InterPro" id="IPR003593">
    <property type="entry name" value="AAA+_ATPase"/>
</dbReference>
<evidence type="ECO:0000256" key="4">
    <source>
        <dbReference type="ARBA" id="ARBA00022840"/>
    </source>
</evidence>
<evidence type="ECO:0000256" key="7">
    <source>
        <dbReference type="SAM" id="Phobius"/>
    </source>
</evidence>
<feature type="transmembrane region" description="Helical" evidence="7">
    <location>
        <begin position="607"/>
        <end position="629"/>
    </location>
</feature>
<dbReference type="GO" id="GO:0140359">
    <property type="term" value="F:ABC-type transporter activity"/>
    <property type="evidence" value="ECO:0007669"/>
    <property type="project" value="InterPro"/>
</dbReference>
<evidence type="ECO:0000313" key="9">
    <source>
        <dbReference type="EMBL" id="CAG9805438.1"/>
    </source>
</evidence>
<dbReference type="SMART" id="SM00382">
    <property type="entry name" value="AAA"/>
    <property type="match status" value="1"/>
</dbReference>
<accession>A0A9N9RYW1</accession>
<dbReference type="PROSITE" id="PS50893">
    <property type="entry name" value="ABC_TRANSPORTER_2"/>
    <property type="match status" value="1"/>
</dbReference>
<keyword evidence="5 7" id="KW-1133">Transmembrane helix</keyword>